<reference evidence="2" key="2">
    <citation type="submission" date="2023-02" db="EMBL/GenBank/DDBJ databases">
        <authorList>
            <person name="Rayyan A."/>
            <person name="Meyer T."/>
            <person name="Kyndt J.A."/>
        </authorList>
    </citation>
    <scope>NUCLEOTIDE SEQUENCE</scope>
    <source>
        <strain evidence="2">DSM 9987</strain>
    </source>
</reference>
<evidence type="ECO:0000313" key="3">
    <source>
        <dbReference type="Proteomes" id="UP001165652"/>
    </source>
</evidence>
<evidence type="ECO:0000256" key="1">
    <source>
        <dbReference type="SAM" id="SignalP"/>
    </source>
</evidence>
<name>A0ABT5JB72_RHOTP</name>
<feature type="signal peptide" evidence="1">
    <location>
        <begin position="1"/>
        <end position="23"/>
    </location>
</feature>
<evidence type="ECO:0008006" key="4">
    <source>
        <dbReference type="Google" id="ProtNLM"/>
    </source>
</evidence>
<organism evidence="2 3">
    <name type="scientific">Rhodoplanes tepidamans</name>
    <name type="common">Rhodoplanes cryptolactis</name>
    <dbReference type="NCBI Taxonomy" id="200616"/>
    <lineage>
        <taxon>Bacteria</taxon>
        <taxon>Pseudomonadati</taxon>
        <taxon>Pseudomonadota</taxon>
        <taxon>Alphaproteobacteria</taxon>
        <taxon>Hyphomicrobiales</taxon>
        <taxon>Nitrobacteraceae</taxon>
        <taxon>Rhodoplanes</taxon>
    </lineage>
</organism>
<keyword evidence="3" id="KW-1185">Reference proteome</keyword>
<gene>
    <name evidence="2" type="ORF">PQJ73_13445</name>
</gene>
<dbReference type="Proteomes" id="UP001165652">
    <property type="component" value="Unassembled WGS sequence"/>
</dbReference>
<sequence>MRKRLFPILLVVAVAGSVHPGHASDGPAVSLTVAGDQQVLYEWNRQRCDDEQIPDSPARAFRRADGEIVLIATHRTNWALIGSDFASLRPSCETLLRGTDYPAGTGKLWIQATYTYDGKNVAALVSQDLAIESRQAGCDPAGRIGKCWLNKILAARSSDMGRSFDLFAPKDRVVVSLSDRYPEGADRRYGAFTTTNIVRKDDAFYTIVYMQGSDQAASGNCLFRTSDPMDAGGWRALSLTGFDVDVKSDEDARRCVKLPHLGFEARSLAYSAKHGVWIAVLAGRFQLAGDDRPVAGFYASTSPDLKAWSKVARIMRAPIKPREERPDQYWYYPSLIDPDSTSANFDTIDGDTAVLLFTVGHLRNGRGTMNRDLQYVPVRLEASVP</sequence>
<reference evidence="2" key="1">
    <citation type="journal article" date="2023" name="Microbiol Resour">
        <title>Genome Sequences of Rhodoplanes serenus and Two Thermotolerant Strains, Rhodoplanes tepidamans and 'Rhodoplanes cryptolactis,' Further Refine the Genus.</title>
        <authorList>
            <person name="Rayyan A.A."/>
            <person name="Kyndt J.A."/>
        </authorList>
    </citation>
    <scope>NUCLEOTIDE SEQUENCE</scope>
    <source>
        <strain evidence="2">DSM 9987</strain>
    </source>
</reference>
<evidence type="ECO:0000313" key="2">
    <source>
        <dbReference type="EMBL" id="MDC7786693.1"/>
    </source>
</evidence>
<feature type="chain" id="PRO_5046075893" description="DUF4185 domain-containing protein" evidence="1">
    <location>
        <begin position="24"/>
        <end position="385"/>
    </location>
</feature>
<accession>A0ABT5JB72</accession>
<proteinExistence type="predicted"/>
<comment type="caution">
    <text evidence="2">The sequence shown here is derived from an EMBL/GenBank/DDBJ whole genome shotgun (WGS) entry which is preliminary data.</text>
</comment>
<keyword evidence="1" id="KW-0732">Signal</keyword>
<dbReference type="EMBL" id="JAQQLI010000019">
    <property type="protein sequence ID" value="MDC7786693.1"/>
    <property type="molecule type" value="Genomic_DNA"/>
</dbReference>
<protein>
    <recommendedName>
        <fullName evidence="4">DUF4185 domain-containing protein</fullName>
    </recommendedName>
</protein>
<dbReference type="RefSeq" id="WP_272777541.1">
    <property type="nucleotide sequence ID" value="NZ_JAQQLI010000019.1"/>
</dbReference>